<feature type="transmembrane region" description="Helical" evidence="1">
    <location>
        <begin position="207"/>
        <end position="229"/>
    </location>
</feature>
<gene>
    <name evidence="3" type="ORF">PDIGIT_LOCUS8095</name>
</gene>
<evidence type="ECO:0000256" key="1">
    <source>
        <dbReference type="SAM" id="Phobius"/>
    </source>
</evidence>
<dbReference type="OrthoDB" id="10032492at2759"/>
<evidence type="ECO:0000313" key="3">
    <source>
        <dbReference type="EMBL" id="CAI6335020.1"/>
    </source>
</evidence>
<evidence type="ECO:0000313" key="4">
    <source>
        <dbReference type="Proteomes" id="UP001152607"/>
    </source>
</evidence>
<feature type="domain" description="CWH43-like N-terminal" evidence="2">
    <location>
        <begin position="15"/>
        <end position="224"/>
    </location>
</feature>
<organism evidence="3 4">
    <name type="scientific">Periconia digitata</name>
    <dbReference type="NCBI Taxonomy" id="1303443"/>
    <lineage>
        <taxon>Eukaryota</taxon>
        <taxon>Fungi</taxon>
        <taxon>Dikarya</taxon>
        <taxon>Ascomycota</taxon>
        <taxon>Pezizomycotina</taxon>
        <taxon>Dothideomycetes</taxon>
        <taxon>Pleosporomycetidae</taxon>
        <taxon>Pleosporales</taxon>
        <taxon>Massarineae</taxon>
        <taxon>Periconiaceae</taxon>
        <taxon>Periconia</taxon>
    </lineage>
</organism>
<feature type="transmembrane region" description="Helical" evidence="1">
    <location>
        <begin position="172"/>
        <end position="195"/>
    </location>
</feature>
<protein>
    <recommendedName>
        <fullName evidence="2">CWH43-like N-terminal domain-containing protein</fullName>
    </recommendedName>
</protein>
<dbReference type="EMBL" id="CAOQHR010000005">
    <property type="protein sequence ID" value="CAI6335020.1"/>
    <property type="molecule type" value="Genomic_DNA"/>
</dbReference>
<dbReference type="Pfam" id="PF10277">
    <property type="entry name" value="Frag1"/>
    <property type="match status" value="1"/>
</dbReference>
<proteinExistence type="predicted"/>
<accession>A0A9W4UFG1</accession>
<reference evidence="3" key="1">
    <citation type="submission" date="2023-01" db="EMBL/GenBank/DDBJ databases">
        <authorList>
            <person name="Van Ghelder C."/>
            <person name="Rancurel C."/>
        </authorList>
    </citation>
    <scope>NUCLEOTIDE SEQUENCE</scope>
    <source>
        <strain evidence="3">CNCM I-4278</strain>
    </source>
</reference>
<dbReference type="InterPro" id="IPR019402">
    <property type="entry name" value="CWH43_N"/>
</dbReference>
<comment type="caution">
    <text evidence="3">The sequence shown here is derived from an EMBL/GenBank/DDBJ whole genome shotgun (WGS) entry which is preliminary data.</text>
</comment>
<dbReference type="AlphaFoldDB" id="A0A9W4UFG1"/>
<feature type="transmembrane region" description="Helical" evidence="1">
    <location>
        <begin position="106"/>
        <end position="127"/>
    </location>
</feature>
<keyword evidence="4" id="KW-1185">Reference proteome</keyword>
<keyword evidence="1" id="KW-0472">Membrane</keyword>
<name>A0A9W4UFG1_9PLEO</name>
<sequence length="248" mass="27879">MAPRIPVHVLPLRRLYLFPAIAGASWFVTLAAMLLTWVAKGCPTYPGQRNPYIAFISDLGAFELKPLFLIGGILTASCFMATMVVVQLARYDHRMYGMKDAIWKQWVSVVAMASGVVAGLGLILLTILDTFRFHEEHAVLLLVTFLGLVSTMVLTTVVYWDQTWKPSPFRSLRACCITSVVIVLVDFVLGVAFYTLMQLSFWRTSGILEWFMAFTGAFYLWSFVGFVRVPEEGIDASEREALLQTDRT</sequence>
<feature type="transmembrane region" description="Helical" evidence="1">
    <location>
        <begin position="67"/>
        <end position="86"/>
    </location>
</feature>
<keyword evidence="1" id="KW-1133">Transmembrane helix</keyword>
<dbReference type="Proteomes" id="UP001152607">
    <property type="component" value="Unassembled WGS sequence"/>
</dbReference>
<feature type="transmembrane region" description="Helical" evidence="1">
    <location>
        <begin position="139"/>
        <end position="160"/>
    </location>
</feature>
<keyword evidence="1" id="KW-0812">Transmembrane</keyword>
<feature type="transmembrane region" description="Helical" evidence="1">
    <location>
        <begin position="15"/>
        <end position="39"/>
    </location>
</feature>
<evidence type="ECO:0000259" key="2">
    <source>
        <dbReference type="Pfam" id="PF10277"/>
    </source>
</evidence>